<feature type="domain" description="Helicase ATP-binding" evidence="4">
    <location>
        <begin position="125"/>
        <end position="277"/>
    </location>
</feature>
<evidence type="ECO:0000259" key="4">
    <source>
        <dbReference type="PROSITE" id="PS51192"/>
    </source>
</evidence>
<dbReference type="RefSeq" id="WP_073201169.1">
    <property type="nucleotide sequence ID" value="NZ_FRCZ01000002.1"/>
</dbReference>
<dbReference type="AlphaFoldDB" id="A0A1M7N090"/>
<dbReference type="STRING" id="1027249.SAMN05216179_1459"/>
<evidence type="ECO:0000313" key="7">
    <source>
        <dbReference type="Proteomes" id="UP000184184"/>
    </source>
</evidence>
<dbReference type="GO" id="GO:0005524">
    <property type="term" value="F:ATP binding"/>
    <property type="evidence" value="ECO:0007669"/>
    <property type="project" value="UniProtKB-KW"/>
</dbReference>
<dbReference type="GO" id="GO:0043138">
    <property type="term" value="F:3'-5' DNA helicase activity"/>
    <property type="evidence" value="ECO:0007669"/>
    <property type="project" value="TreeGrafter"/>
</dbReference>
<dbReference type="Gene3D" id="3.40.50.300">
    <property type="entry name" value="P-loop containing nucleotide triphosphate hydrolases"/>
    <property type="match status" value="2"/>
</dbReference>
<proteinExistence type="predicted"/>
<accession>A0A1M7N090</accession>
<protein>
    <submittedName>
        <fullName evidence="6">Competence protein ComFA</fullName>
    </submittedName>
</protein>
<dbReference type="SMART" id="SM00490">
    <property type="entry name" value="HELICc"/>
    <property type="match status" value="1"/>
</dbReference>
<evidence type="ECO:0000256" key="1">
    <source>
        <dbReference type="ARBA" id="ARBA00022741"/>
    </source>
</evidence>
<dbReference type="PROSITE" id="PS51192">
    <property type="entry name" value="HELICASE_ATP_BIND_1"/>
    <property type="match status" value="1"/>
</dbReference>
<dbReference type="GO" id="GO:0006270">
    <property type="term" value="P:DNA replication initiation"/>
    <property type="evidence" value="ECO:0007669"/>
    <property type="project" value="TreeGrafter"/>
</dbReference>
<keyword evidence="7" id="KW-1185">Reference proteome</keyword>
<reference evidence="6 7" key="1">
    <citation type="submission" date="2016-11" db="EMBL/GenBank/DDBJ databases">
        <authorList>
            <person name="Jaros S."/>
            <person name="Januszkiewicz K."/>
            <person name="Wedrychowicz H."/>
        </authorList>
    </citation>
    <scope>NUCLEOTIDE SEQUENCE [LARGE SCALE GENOMIC DNA]</scope>
    <source>
        <strain evidence="6 7">CGMCC 1.10681</strain>
    </source>
</reference>
<dbReference type="InterPro" id="IPR014001">
    <property type="entry name" value="Helicase_ATP-bd"/>
</dbReference>
<sequence>MNFTDVLAGKLLLPQEIPLSIPTIAYLQRTNQISQLPSIKQKYNRYQCLRCGNSKQSLFANLPCARCHNRHVYCRHCIATGRVLACENLTIWAGDPPTWPKQIKPCNWKGTLTKHQRQAAETLKNALESRQPEQLVWAVCGSGKTEMLFPVIEAAIKDNLRIGIATPRADVVRELFPRMHQAFPQTAIEALYADSPDRTGTGQLVISTTHQLIRYQEAFDLMIIDEIDAFPFHHDSTLPFLANRACKKVASKIYLTATPRPSQQKQITKKKLPTIFIPVRYHGHPLPIPQPQIEWNLKKKLERGNTPNALQQFMDNRPNIRQLLIFVPSIAILDKASTLLNAVSVHAGDPDRKEKVLDFRQKKLDILVTTTILERGVTFPSVDVVVLDAGHGVFDEAALVQIAGRAGRSPEDPTGEVVLIHQGKTNAIEQAIAQIKMMNRKGANL</sequence>
<dbReference type="GO" id="GO:0003677">
    <property type="term" value="F:DNA binding"/>
    <property type="evidence" value="ECO:0007669"/>
    <property type="project" value="UniProtKB-KW"/>
</dbReference>
<evidence type="ECO:0000256" key="3">
    <source>
        <dbReference type="ARBA" id="ARBA00023125"/>
    </source>
</evidence>
<dbReference type="EMBL" id="FRCZ01000002">
    <property type="protein sequence ID" value="SHM96903.1"/>
    <property type="molecule type" value="Genomic_DNA"/>
</dbReference>
<dbReference type="Proteomes" id="UP000184184">
    <property type="component" value="Unassembled WGS sequence"/>
</dbReference>
<dbReference type="InterPro" id="IPR001650">
    <property type="entry name" value="Helicase_C-like"/>
</dbReference>
<keyword evidence="1" id="KW-0547">Nucleotide-binding</keyword>
<keyword evidence="3" id="KW-0238">DNA-binding</keyword>
<evidence type="ECO:0000259" key="5">
    <source>
        <dbReference type="PROSITE" id="PS51194"/>
    </source>
</evidence>
<evidence type="ECO:0000313" key="6">
    <source>
        <dbReference type="EMBL" id="SHM96903.1"/>
    </source>
</evidence>
<feature type="domain" description="Helicase C-terminal" evidence="5">
    <location>
        <begin position="309"/>
        <end position="445"/>
    </location>
</feature>
<dbReference type="PANTHER" id="PTHR30580">
    <property type="entry name" value="PRIMOSOMAL PROTEIN N"/>
    <property type="match status" value="1"/>
</dbReference>
<name>A0A1M7N090_9BACI</name>
<dbReference type="Pfam" id="PF04851">
    <property type="entry name" value="ResIII"/>
    <property type="match status" value="1"/>
</dbReference>
<dbReference type="InterPro" id="IPR006935">
    <property type="entry name" value="Helicase/UvrB_N"/>
</dbReference>
<gene>
    <name evidence="6" type="ORF">SAMN05216179_1459</name>
</gene>
<dbReference type="InterPro" id="IPR027417">
    <property type="entry name" value="P-loop_NTPase"/>
</dbReference>
<organism evidence="6 7">
    <name type="scientific">Gracilibacillus kekensis</name>
    <dbReference type="NCBI Taxonomy" id="1027249"/>
    <lineage>
        <taxon>Bacteria</taxon>
        <taxon>Bacillati</taxon>
        <taxon>Bacillota</taxon>
        <taxon>Bacilli</taxon>
        <taxon>Bacillales</taxon>
        <taxon>Bacillaceae</taxon>
        <taxon>Gracilibacillus</taxon>
    </lineage>
</organism>
<keyword evidence="2" id="KW-0067">ATP-binding</keyword>
<evidence type="ECO:0000256" key="2">
    <source>
        <dbReference type="ARBA" id="ARBA00022840"/>
    </source>
</evidence>
<dbReference type="PROSITE" id="PS51194">
    <property type="entry name" value="HELICASE_CTER"/>
    <property type="match status" value="1"/>
</dbReference>
<dbReference type="SUPFAM" id="SSF52540">
    <property type="entry name" value="P-loop containing nucleoside triphosphate hydrolases"/>
    <property type="match status" value="1"/>
</dbReference>
<dbReference type="GO" id="GO:0006310">
    <property type="term" value="P:DNA recombination"/>
    <property type="evidence" value="ECO:0007669"/>
    <property type="project" value="TreeGrafter"/>
</dbReference>
<dbReference type="GO" id="GO:0006302">
    <property type="term" value="P:double-strand break repair"/>
    <property type="evidence" value="ECO:0007669"/>
    <property type="project" value="TreeGrafter"/>
</dbReference>
<dbReference type="Pfam" id="PF00271">
    <property type="entry name" value="Helicase_C"/>
    <property type="match status" value="1"/>
</dbReference>
<dbReference type="PANTHER" id="PTHR30580:SF1">
    <property type="entry name" value="COMF OPERON PROTEIN 1"/>
    <property type="match status" value="1"/>
</dbReference>
<dbReference type="GO" id="GO:0016787">
    <property type="term" value="F:hydrolase activity"/>
    <property type="evidence" value="ECO:0007669"/>
    <property type="project" value="InterPro"/>
</dbReference>
<dbReference type="SMART" id="SM00487">
    <property type="entry name" value="DEXDc"/>
    <property type="match status" value="1"/>
</dbReference>